<sequence length="49" mass="5831">MIDFEEELKKFHPSLEVEQVEENVYKNKPKDMADLLDEMVKELKGGSRY</sequence>
<evidence type="ECO:0000313" key="1">
    <source>
        <dbReference type="EMBL" id="HJD31991.1"/>
    </source>
</evidence>
<evidence type="ECO:0000313" key="2">
    <source>
        <dbReference type="Proteomes" id="UP000823851"/>
    </source>
</evidence>
<proteinExistence type="predicted"/>
<reference evidence="1" key="1">
    <citation type="journal article" date="2021" name="PeerJ">
        <title>Extensive microbial diversity within the chicken gut microbiome revealed by metagenomics and culture.</title>
        <authorList>
            <person name="Gilroy R."/>
            <person name="Ravi A."/>
            <person name="Getino M."/>
            <person name="Pursley I."/>
            <person name="Horton D.L."/>
            <person name="Alikhan N.F."/>
            <person name="Baker D."/>
            <person name="Gharbi K."/>
            <person name="Hall N."/>
            <person name="Watson M."/>
            <person name="Adriaenssens E.M."/>
            <person name="Foster-Nyarko E."/>
            <person name="Jarju S."/>
            <person name="Secka A."/>
            <person name="Antonio M."/>
            <person name="Oren A."/>
            <person name="Chaudhuri R.R."/>
            <person name="La Ragione R."/>
            <person name="Hildebrand F."/>
            <person name="Pallen M.J."/>
        </authorList>
    </citation>
    <scope>NUCLEOTIDE SEQUENCE</scope>
    <source>
        <strain evidence="1">ChiHjej8B7-25341</strain>
    </source>
</reference>
<dbReference type="EMBL" id="DWUW01000246">
    <property type="protein sequence ID" value="HJD31991.1"/>
    <property type="molecule type" value="Genomic_DNA"/>
</dbReference>
<reference evidence="1" key="2">
    <citation type="submission" date="2021-04" db="EMBL/GenBank/DDBJ databases">
        <authorList>
            <person name="Gilroy R."/>
        </authorList>
    </citation>
    <scope>NUCLEOTIDE SEQUENCE</scope>
    <source>
        <strain evidence="1">ChiHjej8B7-25341</strain>
    </source>
</reference>
<protein>
    <submittedName>
        <fullName evidence="1">Uncharacterized protein</fullName>
    </submittedName>
</protein>
<organism evidence="1 2">
    <name type="scientific">Candidatus Eisenbergiella stercorigallinarum</name>
    <dbReference type="NCBI Taxonomy" id="2838557"/>
    <lineage>
        <taxon>Bacteria</taxon>
        <taxon>Bacillati</taxon>
        <taxon>Bacillota</taxon>
        <taxon>Clostridia</taxon>
        <taxon>Lachnospirales</taxon>
        <taxon>Lachnospiraceae</taxon>
        <taxon>Eisenbergiella</taxon>
    </lineage>
</organism>
<accession>A0A9D2TZ71</accession>
<dbReference type="Proteomes" id="UP000823851">
    <property type="component" value="Unassembled WGS sequence"/>
</dbReference>
<comment type="caution">
    <text evidence="1">The sequence shown here is derived from an EMBL/GenBank/DDBJ whole genome shotgun (WGS) entry which is preliminary data.</text>
</comment>
<name>A0A9D2TZ71_9FIRM</name>
<dbReference type="AlphaFoldDB" id="A0A9D2TZ71"/>
<gene>
    <name evidence="1" type="ORF">H9912_08630</name>
</gene>